<proteinExistence type="predicted"/>
<dbReference type="PANTHER" id="PTHR22792">
    <property type="entry name" value="LUPUS LA PROTEIN-RELATED"/>
    <property type="match status" value="1"/>
</dbReference>
<dbReference type="InterPro" id="IPR006630">
    <property type="entry name" value="La_HTH"/>
</dbReference>
<organism evidence="5 6">
    <name type="scientific">Mucuna pruriens</name>
    <name type="common">Velvet bean</name>
    <name type="synonym">Dolichos pruriens</name>
    <dbReference type="NCBI Taxonomy" id="157652"/>
    <lineage>
        <taxon>Eukaryota</taxon>
        <taxon>Viridiplantae</taxon>
        <taxon>Streptophyta</taxon>
        <taxon>Embryophyta</taxon>
        <taxon>Tracheophyta</taxon>
        <taxon>Spermatophyta</taxon>
        <taxon>Magnoliopsida</taxon>
        <taxon>eudicotyledons</taxon>
        <taxon>Gunneridae</taxon>
        <taxon>Pentapetalae</taxon>
        <taxon>rosids</taxon>
        <taxon>fabids</taxon>
        <taxon>Fabales</taxon>
        <taxon>Fabaceae</taxon>
        <taxon>Papilionoideae</taxon>
        <taxon>50 kb inversion clade</taxon>
        <taxon>NPAAA clade</taxon>
        <taxon>indigoferoid/millettioid clade</taxon>
        <taxon>Phaseoleae</taxon>
        <taxon>Mucuna</taxon>
    </lineage>
</organism>
<accession>A0A371EAT5</accession>
<dbReference type="CDD" id="cd07323">
    <property type="entry name" value="LAM"/>
    <property type="match status" value="1"/>
</dbReference>
<dbReference type="SUPFAM" id="SSF46785">
    <property type="entry name" value="Winged helix' DNA-binding domain"/>
    <property type="match status" value="1"/>
</dbReference>
<comment type="caution">
    <text evidence="5">The sequence shown here is derived from an EMBL/GenBank/DDBJ whole genome shotgun (WGS) entry which is preliminary data.</text>
</comment>
<feature type="region of interest" description="Disordered" evidence="3">
    <location>
        <begin position="1"/>
        <end position="71"/>
    </location>
</feature>
<evidence type="ECO:0000256" key="1">
    <source>
        <dbReference type="ARBA" id="ARBA00022884"/>
    </source>
</evidence>
<evidence type="ECO:0000259" key="4">
    <source>
        <dbReference type="PROSITE" id="PS50961"/>
    </source>
</evidence>
<evidence type="ECO:0000313" key="5">
    <source>
        <dbReference type="EMBL" id="RDX63140.1"/>
    </source>
</evidence>
<dbReference type="InterPro" id="IPR045180">
    <property type="entry name" value="La_dom_prot"/>
</dbReference>
<dbReference type="SMART" id="SM00715">
    <property type="entry name" value="LA"/>
    <property type="match status" value="1"/>
</dbReference>
<dbReference type="STRING" id="157652.A0A371EAT5"/>
<reference evidence="5" key="1">
    <citation type="submission" date="2018-05" db="EMBL/GenBank/DDBJ databases">
        <title>Draft genome of Mucuna pruriens seed.</title>
        <authorList>
            <person name="Nnadi N.E."/>
            <person name="Vos R."/>
            <person name="Hasami M.H."/>
            <person name="Devisetty U.K."/>
            <person name="Aguiy J.C."/>
        </authorList>
    </citation>
    <scope>NUCLEOTIDE SEQUENCE [LARGE SCALE GENOMIC DNA]</scope>
    <source>
        <strain evidence="5">JCA_2017</strain>
    </source>
</reference>
<dbReference type="Gene3D" id="1.10.10.10">
    <property type="entry name" value="Winged helix-like DNA-binding domain superfamily/Winged helix DNA-binding domain"/>
    <property type="match status" value="1"/>
</dbReference>
<dbReference type="FunFam" id="1.10.10.10:FF:000131">
    <property type="entry name" value="la-related protein 1B isoform X2"/>
    <property type="match status" value="1"/>
</dbReference>
<keyword evidence="1 2" id="KW-0694">RNA-binding</keyword>
<evidence type="ECO:0000256" key="3">
    <source>
        <dbReference type="SAM" id="MobiDB-lite"/>
    </source>
</evidence>
<dbReference type="GO" id="GO:0003723">
    <property type="term" value="F:RNA binding"/>
    <property type="evidence" value="ECO:0007669"/>
    <property type="project" value="UniProtKB-UniRule"/>
</dbReference>
<feature type="region of interest" description="Disordered" evidence="3">
    <location>
        <begin position="194"/>
        <end position="232"/>
    </location>
</feature>
<feature type="region of interest" description="Disordered" evidence="3">
    <location>
        <begin position="507"/>
        <end position="536"/>
    </location>
</feature>
<dbReference type="Proteomes" id="UP000257109">
    <property type="component" value="Unassembled WGS sequence"/>
</dbReference>
<feature type="region of interest" description="Disordered" evidence="3">
    <location>
        <begin position="100"/>
        <end position="132"/>
    </location>
</feature>
<dbReference type="Pfam" id="PF05383">
    <property type="entry name" value="La"/>
    <property type="match status" value="1"/>
</dbReference>
<protein>
    <submittedName>
        <fullName evidence="5">La-related protein 1C</fullName>
    </submittedName>
</protein>
<sequence length="536" mass="58110">MVTAPKSSNHHSPSSAPSTAQHGEGNSPKFPRKNFPSPWAQVVRGSEQESAVSIHQSPPSSSSSSSSLAADQVPPSECFLKVVSALPPVESSNTVGVVTVVDSSDGPEGNVDRSKKPVWNKPSNGVVVETGPVMGAESWPALSESTKASVKLPAESASKSVADGSLSTSQVPMTLQSPQKQVTTNAKANLAMNYNVPNRPRAMKRVGGSSIGSGPSQSNFSNPPPPPPPPPFPVYQLPPVSYGNMVAGVPDPAPRDHYRNNNWDARPIVGGFMPAMNEYRGSSRRGYFGPHPRGDGSYHNSYGSRRDQDRGNYVNTRDAYAHQPRMPPRGLLRHPPPSTAAFVRHQPIGPFANPMGFSDFYYYQPVTVEQLPGMPFFTPSPPPTTYFSAAESPLSNMIVYQIEYYFSDANLVRDQFLRSKMDEQGWVPITLIADFPRVRSLTSNIQLILDSLRASTVVEVQGDKLRRHNEWMRWVPSALQRADSGSMSPGGSRYNNLAANFKAITLEETTKDEGPTESFIQSQLPNGGDAMGRSSS</sequence>
<dbReference type="InterPro" id="IPR036390">
    <property type="entry name" value="WH_DNA-bd_sf"/>
</dbReference>
<name>A0A371EAT5_MUCPR</name>
<feature type="compositionally biased region" description="Low complexity" evidence="3">
    <location>
        <begin position="57"/>
        <end position="67"/>
    </location>
</feature>
<dbReference type="InterPro" id="IPR036388">
    <property type="entry name" value="WH-like_DNA-bd_sf"/>
</dbReference>
<feature type="compositionally biased region" description="Pro residues" evidence="3">
    <location>
        <begin position="222"/>
        <end position="232"/>
    </location>
</feature>
<feature type="region of interest" description="Disordered" evidence="3">
    <location>
        <begin position="284"/>
        <end position="311"/>
    </location>
</feature>
<feature type="compositionally biased region" description="Low complexity" evidence="3">
    <location>
        <begin position="1"/>
        <end position="22"/>
    </location>
</feature>
<gene>
    <name evidence="5" type="primary">LARP1C</name>
    <name evidence="5" type="ORF">CR513_58468</name>
</gene>
<feature type="compositionally biased region" description="Low complexity" evidence="3">
    <location>
        <begin position="212"/>
        <end position="221"/>
    </location>
</feature>
<keyword evidence="6" id="KW-1185">Reference proteome</keyword>
<dbReference type="EMBL" id="QJKJ01015064">
    <property type="protein sequence ID" value="RDX63140.1"/>
    <property type="molecule type" value="Genomic_DNA"/>
</dbReference>
<dbReference type="PANTHER" id="PTHR22792:SF147">
    <property type="entry name" value="LA-RELATED PROTEIN 6 LA RNA-BINDING DOMAIN PROTEIN"/>
    <property type="match status" value="1"/>
</dbReference>
<feature type="domain" description="HTH La-type RNA-binding" evidence="4">
    <location>
        <begin position="388"/>
        <end position="477"/>
    </location>
</feature>
<dbReference type="AlphaFoldDB" id="A0A371EAT5"/>
<dbReference type="PROSITE" id="PS50961">
    <property type="entry name" value="HTH_LA"/>
    <property type="match status" value="1"/>
</dbReference>
<evidence type="ECO:0000313" key="6">
    <source>
        <dbReference type="Proteomes" id="UP000257109"/>
    </source>
</evidence>
<evidence type="ECO:0000256" key="2">
    <source>
        <dbReference type="PROSITE-ProRule" id="PRU00332"/>
    </source>
</evidence>
<dbReference type="OrthoDB" id="340227at2759"/>
<feature type="non-terminal residue" evidence="5">
    <location>
        <position position="1"/>
    </location>
</feature>